<comment type="caution">
    <text evidence="2">The sequence shown here is derived from an EMBL/GenBank/DDBJ whole genome shotgun (WGS) entry which is preliminary data.</text>
</comment>
<dbReference type="InterPro" id="IPR051802">
    <property type="entry name" value="YfhM-like"/>
</dbReference>
<dbReference type="PANTHER" id="PTHR40094:SF1">
    <property type="entry name" value="UBIQUITIN DOMAIN-CONTAINING PROTEIN"/>
    <property type="match status" value="1"/>
</dbReference>
<dbReference type="GO" id="GO:0004866">
    <property type="term" value="F:endopeptidase inhibitor activity"/>
    <property type="evidence" value="ECO:0007669"/>
    <property type="project" value="TreeGrafter"/>
</dbReference>
<organism evidence="2 3">
    <name type="scientific">Cesiribacter andamanensis AMV16</name>
    <dbReference type="NCBI Taxonomy" id="1279009"/>
    <lineage>
        <taxon>Bacteria</taxon>
        <taxon>Pseudomonadati</taxon>
        <taxon>Bacteroidota</taxon>
        <taxon>Cytophagia</taxon>
        <taxon>Cytophagales</taxon>
        <taxon>Cesiribacteraceae</taxon>
        <taxon>Cesiribacter</taxon>
    </lineage>
</organism>
<dbReference type="AlphaFoldDB" id="M7NZY8"/>
<dbReference type="InterPro" id="IPR041246">
    <property type="entry name" value="Bact_MG10"/>
</dbReference>
<feature type="domain" description="Bacterial alpha-2-macroglobulin MG10" evidence="1">
    <location>
        <begin position="158"/>
        <end position="251"/>
    </location>
</feature>
<dbReference type="eggNOG" id="COG2373">
    <property type="taxonomic scope" value="Bacteria"/>
</dbReference>
<gene>
    <name evidence="2" type="ORF">ADICEAN_00901</name>
</gene>
<dbReference type="STRING" id="1279009.ADICEAN_00901"/>
<dbReference type="PANTHER" id="PTHR40094">
    <property type="entry name" value="ALPHA-2-MACROGLOBULIN HOMOLOG"/>
    <property type="match status" value="1"/>
</dbReference>
<dbReference type="SUPFAM" id="SSF48239">
    <property type="entry name" value="Terpenoid cyclases/Protein prenyltransferases"/>
    <property type="match status" value="1"/>
</dbReference>
<dbReference type="PATRIC" id="fig|1279009.4.peg.914"/>
<dbReference type="Proteomes" id="UP000011910">
    <property type="component" value="Unassembled WGS sequence"/>
</dbReference>
<name>M7NZY8_9BACT</name>
<reference evidence="2 3" key="1">
    <citation type="journal article" date="2013" name="Genome Announc.">
        <title>Draft Genome Sequence of Cesiribacter andamanensis Strain AMV16T, Isolated from a Soil Sample from a Mud Volcano in the Andaman Islands, India.</title>
        <authorList>
            <person name="Shivaji S."/>
            <person name="Ara S."/>
            <person name="Begum Z."/>
            <person name="Srinivas T.N."/>
            <person name="Singh A."/>
            <person name="Kumar Pinnaka A."/>
        </authorList>
    </citation>
    <scope>NUCLEOTIDE SEQUENCE [LARGE SCALE GENOMIC DNA]</scope>
    <source>
        <strain evidence="2 3">AMV16</strain>
    </source>
</reference>
<protein>
    <recommendedName>
        <fullName evidence="1">Bacterial alpha-2-macroglobulin MG10 domain-containing protein</fullName>
    </recommendedName>
</protein>
<evidence type="ECO:0000313" key="3">
    <source>
        <dbReference type="Proteomes" id="UP000011910"/>
    </source>
</evidence>
<keyword evidence="3" id="KW-1185">Reference proteome</keyword>
<evidence type="ECO:0000313" key="2">
    <source>
        <dbReference type="EMBL" id="EMR03934.1"/>
    </source>
</evidence>
<evidence type="ECO:0000259" key="1">
    <source>
        <dbReference type="Pfam" id="PF17973"/>
    </source>
</evidence>
<sequence length="265" mass="30573">MLALKRETMLGAYYWGEENSWHPEHTSPIATAWAYGLLQELGATEAADKAELYLWDKRPGGYWRNTYESAQVLMQLMPRLNLTEKMEPVLELQVFGQTHLYTELPIRKPVGLPQAEVALKNVGNTPLYLSASTERWLDAPEAAGTDFTIRTRFAGDKQVLKRGEAIQLIAHVEVKKAAEYVMVEIPIPAGCTYEDKNRHWTEMHREYYRDRVVIFCRRLPEGEHQFTLNLQPRFAGTYTLNPAQVSLMYFPTFFGRSGMRQVEIR</sequence>
<dbReference type="InterPro" id="IPR008930">
    <property type="entry name" value="Terpenoid_cyclase/PrenylTrfase"/>
</dbReference>
<accession>M7NZY8</accession>
<proteinExistence type="predicted"/>
<dbReference type="Pfam" id="PF17973">
    <property type="entry name" value="bMG10"/>
    <property type="match status" value="1"/>
</dbReference>
<dbReference type="EMBL" id="AODQ01000014">
    <property type="protein sequence ID" value="EMR03934.1"/>
    <property type="molecule type" value="Genomic_DNA"/>
</dbReference>